<dbReference type="CDD" id="cd15457">
    <property type="entry name" value="NADAR"/>
    <property type="match status" value="1"/>
</dbReference>
<accession>A0ABY5LZB4</accession>
<feature type="region of interest" description="Disordered" evidence="3">
    <location>
        <begin position="347"/>
        <end position="367"/>
    </location>
</feature>
<dbReference type="Proteomes" id="UP001057561">
    <property type="component" value="Chromosome"/>
</dbReference>
<reference evidence="5" key="1">
    <citation type="submission" date="2022-06" db="EMBL/GenBank/DDBJ databases">
        <title>Nostosin G and Spiroidesin B from the Cyanobacterium Dolichospermum sp. NIES-1697.</title>
        <authorList>
            <person name="Phan C.-S."/>
            <person name="Mehjabin J.J."/>
            <person name="Anas A.R.J."/>
            <person name="Hayasaka M."/>
            <person name="Onoki R."/>
            <person name="Wang J."/>
            <person name="Umezawa T."/>
            <person name="Washio K."/>
            <person name="Morikawa M."/>
            <person name="Okino T."/>
        </authorList>
    </citation>
    <scope>NUCLEOTIDE SEQUENCE</scope>
    <source>
        <strain evidence="5">NIES-1697</strain>
    </source>
</reference>
<evidence type="ECO:0000256" key="1">
    <source>
        <dbReference type="ARBA" id="ARBA00000022"/>
    </source>
</evidence>
<keyword evidence="6" id="KW-1185">Reference proteome</keyword>
<organism evidence="5 6">
    <name type="scientific">Dolichospermum heterosporum TAC447</name>
    <dbReference type="NCBI Taxonomy" id="747523"/>
    <lineage>
        <taxon>Bacteria</taxon>
        <taxon>Bacillati</taxon>
        <taxon>Cyanobacteriota</taxon>
        <taxon>Cyanophyceae</taxon>
        <taxon>Nostocales</taxon>
        <taxon>Aphanizomenonaceae</taxon>
        <taxon>Dolichospermum</taxon>
        <taxon>Dolichospermum heterosporum</taxon>
    </lineage>
</organism>
<dbReference type="NCBIfam" id="TIGR02464">
    <property type="entry name" value="ribofla_fusion"/>
    <property type="match status" value="1"/>
</dbReference>
<dbReference type="Pfam" id="PF08719">
    <property type="entry name" value="NADAR"/>
    <property type="match status" value="1"/>
</dbReference>
<dbReference type="InterPro" id="IPR037238">
    <property type="entry name" value="YbiA-like_sf"/>
</dbReference>
<sequence length="382" mass="44458">MQSSQIRIYNRNECITFRKTKEAFGGLSNMAGGYNLKVNGVNILTAEALYQVCRFPHLPEVQKLIIAQNSPMTAKMKSKPYRDQSRQDWDKVRVNIMRWCLRVKLVQNWDKFGQLLLQTGDKSIVEDSSKDDFWGARPTENNQLVGANVLGRLLMELREHLKQGANFIELIKTPSIPNFYLFNQPVENIVLNQNIINSVKRENFELNTSDLPFIDDTKLNYENKQEEINIYDETNGNIVEHKQQEVNLVKEIDENILPSHTEINKNVNKEDEEKEDNIFEDWVLPKLEKILQTPLAFENILEHFKTVNKKQLQDWLKLATESGKVTKLEKPVRYILYSPSKYKYVSQKPRVNKPRTTQKTSSQSVTKSKLNVNEEITQLSLI</sequence>
<evidence type="ECO:0000313" key="6">
    <source>
        <dbReference type="Proteomes" id="UP001057561"/>
    </source>
</evidence>
<gene>
    <name evidence="5" type="ORF">NG743_10510</name>
</gene>
<dbReference type="RefSeq" id="WP_071992804.1">
    <property type="nucleotide sequence ID" value="NZ_CP099464.1"/>
</dbReference>
<evidence type="ECO:0000256" key="2">
    <source>
        <dbReference type="ARBA" id="ARBA00000751"/>
    </source>
</evidence>
<feature type="compositionally biased region" description="Low complexity" evidence="3">
    <location>
        <begin position="357"/>
        <end position="367"/>
    </location>
</feature>
<proteinExistence type="predicted"/>
<evidence type="ECO:0000313" key="5">
    <source>
        <dbReference type="EMBL" id="UUO17373.1"/>
    </source>
</evidence>
<comment type="catalytic activity">
    <reaction evidence="2">
        <text>2,5-diamino-6-hydroxy-4-(5-phosphoribosylamino)-pyrimidine + H2O = 2,5,6-triamino-4-hydroxypyrimidine + D-ribose 5-phosphate</text>
        <dbReference type="Rhea" id="RHEA:23436"/>
        <dbReference type="ChEBI" id="CHEBI:15377"/>
        <dbReference type="ChEBI" id="CHEBI:58614"/>
        <dbReference type="ChEBI" id="CHEBI:78346"/>
        <dbReference type="ChEBI" id="CHEBI:137796"/>
    </reaction>
</comment>
<feature type="domain" description="NADAR" evidence="4">
    <location>
        <begin position="17"/>
        <end position="162"/>
    </location>
</feature>
<dbReference type="InterPro" id="IPR012816">
    <property type="entry name" value="NADAR"/>
</dbReference>
<dbReference type="SUPFAM" id="SSF143990">
    <property type="entry name" value="YbiA-like"/>
    <property type="match status" value="1"/>
</dbReference>
<dbReference type="Gene3D" id="1.10.357.40">
    <property type="entry name" value="YbiA-like"/>
    <property type="match status" value="1"/>
</dbReference>
<name>A0ABY5LZB4_9CYAN</name>
<evidence type="ECO:0000256" key="3">
    <source>
        <dbReference type="SAM" id="MobiDB-lite"/>
    </source>
</evidence>
<evidence type="ECO:0000259" key="4">
    <source>
        <dbReference type="Pfam" id="PF08719"/>
    </source>
</evidence>
<comment type="catalytic activity">
    <reaction evidence="1">
        <text>5-amino-6-(5-phospho-D-ribosylamino)uracil + H2O = 5,6-diaminouracil + D-ribose 5-phosphate</text>
        <dbReference type="Rhea" id="RHEA:55020"/>
        <dbReference type="ChEBI" id="CHEBI:15377"/>
        <dbReference type="ChEBI" id="CHEBI:46252"/>
        <dbReference type="ChEBI" id="CHEBI:58453"/>
        <dbReference type="ChEBI" id="CHEBI:78346"/>
    </reaction>
</comment>
<dbReference type="EMBL" id="CP099464">
    <property type="protein sequence ID" value="UUO17373.1"/>
    <property type="molecule type" value="Genomic_DNA"/>
</dbReference>
<protein>
    <submittedName>
        <fullName evidence="5">NADAR family protein</fullName>
    </submittedName>
</protein>